<proteinExistence type="predicted"/>
<accession>A0A381SCQ1</accession>
<dbReference type="PANTHER" id="PTHR10672:SF3">
    <property type="entry name" value="PROTEIN HU-LI TAI SHAO"/>
    <property type="match status" value="1"/>
</dbReference>
<organism evidence="2">
    <name type="scientific">marine metagenome</name>
    <dbReference type="NCBI Taxonomy" id="408172"/>
    <lineage>
        <taxon>unclassified sequences</taxon>
        <taxon>metagenomes</taxon>
        <taxon>ecological metagenomes</taxon>
    </lineage>
</organism>
<dbReference type="SMART" id="SM01007">
    <property type="entry name" value="Aldolase_II"/>
    <property type="match status" value="1"/>
</dbReference>
<dbReference type="GO" id="GO:0005856">
    <property type="term" value="C:cytoskeleton"/>
    <property type="evidence" value="ECO:0007669"/>
    <property type="project" value="TreeGrafter"/>
</dbReference>
<dbReference type="InterPro" id="IPR036409">
    <property type="entry name" value="Aldolase_II/adducin_N_sf"/>
</dbReference>
<dbReference type="EMBL" id="UINC01002885">
    <property type="protein sequence ID" value="SVA01259.1"/>
    <property type="molecule type" value="Genomic_DNA"/>
</dbReference>
<dbReference type="GO" id="GO:0051015">
    <property type="term" value="F:actin filament binding"/>
    <property type="evidence" value="ECO:0007669"/>
    <property type="project" value="TreeGrafter"/>
</dbReference>
<evidence type="ECO:0000313" key="2">
    <source>
        <dbReference type="EMBL" id="SVA01259.1"/>
    </source>
</evidence>
<dbReference type="InterPro" id="IPR001303">
    <property type="entry name" value="Aldolase_II/adducin_N"/>
</dbReference>
<dbReference type="InterPro" id="IPR051017">
    <property type="entry name" value="Aldolase-II_Adducin_sf"/>
</dbReference>
<protein>
    <recommendedName>
        <fullName evidence="1">Class II aldolase/adducin N-terminal domain-containing protein</fullName>
    </recommendedName>
</protein>
<dbReference type="PANTHER" id="PTHR10672">
    <property type="entry name" value="ADDUCIN"/>
    <property type="match status" value="1"/>
</dbReference>
<dbReference type="SUPFAM" id="SSF53639">
    <property type="entry name" value="AraD/HMP-PK domain-like"/>
    <property type="match status" value="1"/>
</dbReference>
<feature type="domain" description="Class II aldolase/adducin N-terminal" evidence="1">
    <location>
        <begin position="18"/>
        <end position="200"/>
    </location>
</feature>
<dbReference type="Pfam" id="PF00596">
    <property type="entry name" value="Aldolase_II"/>
    <property type="match status" value="1"/>
</dbReference>
<dbReference type="NCBIfam" id="NF005689">
    <property type="entry name" value="PRK07490.1"/>
    <property type="match status" value="1"/>
</dbReference>
<reference evidence="2" key="1">
    <citation type="submission" date="2018-05" db="EMBL/GenBank/DDBJ databases">
        <authorList>
            <person name="Lanie J.A."/>
            <person name="Ng W.-L."/>
            <person name="Kazmierczak K.M."/>
            <person name="Andrzejewski T.M."/>
            <person name="Davidsen T.M."/>
            <person name="Wayne K.J."/>
            <person name="Tettelin H."/>
            <person name="Glass J.I."/>
            <person name="Rusch D."/>
            <person name="Podicherti R."/>
            <person name="Tsui H.-C.T."/>
            <person name="Winkler M.E."/>
        </authorList>
    </citation>
    <scope>NUCLEOTIDE SEQUENCE</scope>
</reference>
<evidence type="ECO:0000259" key="1">
    <source>
        <dbReference type="SMART" id="SM01007"/>
    </source>
</evidence>
<name>A0A381SCQ1_9ZZZZ</name>
<dbReference type="AlphaFoldDB" id="A0A381SCQ1"/>
<sequence length="251" mass="27566">MTSTETTMAHLDEAQVRVDLAASFRLAAAMELHESVANHFSAAVSADGRRFLCNPRWRHFSLVRASELILLDADDPSTMDRPDAPDPSAWCIHGAIHARIPTARAVLHCHPPYATALCGLADPTIPPLDQATARFWGRTVYDQEMAGPPDDPAEGARVAEALVGNSVMMMGNHGVTVVGESVAHAFEDLYFLERACRTVVLALSTGRELRPMDDDLADSVVRMWTRFTDQGVAHFAELKSLLDRDDPSYRD</sequence>
<dbReference type="Gene3D" id="3.40.225.10">
    <property type="entry name" value="Class II aldolase/adducin N-terminal domain"/>
    <property type="match status" value="1"/>
</dbReference>
<gene>
    <name evidence="2" type="ORF">METZ01_LOCUS54113</name>
</gene>